<dbReference type="Gene3D" id="1.10.600.10">
    <property type="entry name" value="Farnesyl Diphosphate Synthase"/>
    <property type="match status" value="1"/>
</dbReference>
<evidence type="ECO:0000256" key="4">
    <source>
        <dbReference type="ARBA" id="ARBA00012373"/>
    </source>
</evidence>
<dbReference type="EMBL" id="PQFF01000269">
    <property type="protein sequence ID" value="RHZ68379.1"/>
    <property type="molecule type" value="Genomic_DNA"/>
</dbReference>
<dbReference type="Proteomes" id="UP000266861">
    <property type="component" value="Unassembled WGS sequence"/>
</dbReference>
<proteinExistence type="inferred from homology"/>
<dbReference type="InterPro" id="IPR002060">
    <property type="entry name" value="Squ/phyt_synthse"/>
</dbReference>
<evidence type="ECO:0000256" key="14">
    <source>
        <dbReference type="ARBA" id="ARBA00023221"/>
    </source>
</evidence>
<keyword evidence="7" id="KW-0812">Transmembrane</keyword>
<dbReference type="FunFam" id="1.10.600.10:FF:000003">
    <property type="entry name" value="Farnesyl-diphosphate farnesyltransferase 1"/>
    <property type="match status" value="1"/>
</dbReference>
<accession>A0A397HYK9</accession>
<dbReference type="InterPro" id="IPR033904">
    <property type="entry name" value="Trans_IPPS_HH"/>
</dbReference>
<dbReference type="CDD" id="cd00683">
    <property type="entry name" value="Trans_IPPS_HH"/>
    <property type="match status" value="1"/>
</dbReference>
<comment type="subcellular location">
    <subcellularLocation>
        <location evidence="2">Membrane</location>
    </subcellularLocation>
</comment>
<dbReference type="STRING" id="1348612.A0A397HYK9"/>
<dbReference type="InterPro" id="IPR044844">
    <property type="entry name" value="Trans_IPPS_euk-type"/>
</dbReference>
<keyword evidence="14" id="KW-0753">Steroid metabolism</keyword>
<comment type="caution">
    <text evidence="15">The sequence shown here is derived from an EMBL/GenBank/DDBJ whole genome shotgun (WGS) entry which is preliminary data.</text>
</comment>
<dbReference type="PANTHER" id="PTHR11626">
    <property type="entry name" value="FARNESYL-DIPHOSPHATE FARNESYLTRANSFERASE"/>
    <property type="match status" value="1"/>
</dbReference>
<sequence>MSYLISSIFRPSEIVALIRYKYFRSTHILQINPENKPKKRCYEFLRQTSRNFAAVIQEIHEDLRDVICIFYLILRGLDTIEDDMTIPIEKKEPLLRNFHNIIFKKGWTYTESGPDEKDRQLLLEFDIVIDEFLCLKKEFRDIIVYATKEVGNGMADYAKDTVHNKYGIVTLKDYDKYSYYAAGLPGISLTKLFVASGLEDPEFGKNLELANSMGLFIQKTGVIRDYSVDDQEGRKFWPKEIWSKYCDDLSKLKKPENATSAVNCLSDMTSCALQHVPDCLTYMNRLKEQSIFNFCAVPQVLAMATLSIHFRNHDIFKKDVKLRKGESVKLILRCKNIYEVANIIRYYGRVIVGKNDLRDPNYWKIKIACDQIEQWCTANLPDLDNYITCNTSIIYKSRK</sequence>
<dbReference type="SUPFAM" id="SSF48576">
    <property type="entry name" value="Terpenoid synthases"/>
    <property type="match status" value="1"/>
</dbReference>
<dbReference type="InterPro" id="IPR006449">
    <property type="entry name" value="Squal_synth-like"/>
</dbReference>
<gene>
    <name evidence="15" type="ORF">Glove_295g11</name>
</gene>
<keyword evidence="12" id="KW-0472">Membrane</keyword>
<keyword evidence="5" id="KW-0444">Lipid biosynthesis</keyword>
<evidence type="ECO:0000256" key="12">
    <source>
        <dbReference type="ARBA" id="ARBA00023136"/>
    </source>
</evidence>
<evidence type="ECO:0000256" key="2">
    <source>
        <dbReference type="ARBA" id="ARBA00004370"/>
    </source>
</evidence>
<evidence type="ECO:0000256" key="9">
    <source>
        <dbReference type="ARBA" id="ARBA00022989"/>
    </source>
</evidence>
<evidence type="ECO:0000256" key="10">
    <source>
        <dbReference type="ARBA" id="ARBA00023011"/>
    </source>
</evidence>
<comment type="cofactor">
    <cofactor evidence="1">
        <name>Mg(2+)</name>
        <dbReference type="ChEBI" id="CHEBI:18420"/>
    </cofactor>
</comment>
<keyword evidence="6" id="KW-0808">Transferase</keyword>
<keyword evidence="9" id="KW-1133">Transmembrane helix</keyword>
<evidence type="ECO:0000256" key="7">
    <source>
        <dbReference type="ARBA" id="ARBA00022692"/>
    </source>
</evidence>
<keyword evidence="8" id="KW-0752">Steroid biosynthesis</keyword>
<keyword evidence="10" id="KW-0756">Sterol biosynthesis</keyword>
<evidence type="ECO:0000256" key="8">
    <source>
        <dbReference type="ARBA" id="ARBA00022955"/>
    </source>
</evidence>
<dbReference type="AlphaFoldDB" id="A0A397HYK9"/>
<dbReference type="Pfam" id="PF00494">
    <property type="entry name" value="SQS_PSY"/>
    <property type="match status" value="1"/>
</dbReference>
<evidence type="ECO:0000256" key="3">
    <source>
        <dbReference type="ARBA" id="ARBA00006251"/>
    </source>
</evidence>
<evidence type="ECO:0000313" key="16">
    <source>
        <dbReference type="Proteomes" id="UP000266861"/>
    </source>
</evidence>
<dbReference type="InterPro" id="IPR008949">
    <property type="entry name" value="Isoprenoid_synthase_dom_sf"/>
</dbReference>
<keyword evidence="13" id="KW-1207">Sterol metabolism</keyword>
<reference evidence="15 16" key="1">
    <citation type="submission" date="2018-08" db="EMBL/GenBank/DDBJ databases">
        <title>Genome and evolution of the arbuscular mycorrhizal fungus Diversispora epigaea (formerly Glomus versiforme) and its bacterial endosymbionts.</title>
        <authorList>
            <person name="Sun X."/>
            <person name="Fei Z."/>
            <person name="Harrison M."/>
        </authorList>
    </citation>
    <scope>NUCLEOTIDE SEQUENCE [LARGE SCALE GENOMIC DNA]</scope>
    <source>
        <strain evidence="15 16">IT104</strain>
    </source>
</reference>
<dbReference type="OrthoDB" id="431150at2759"/>
<dbReference type="GO" id="GO:0045338">
    <property type="term" value="P:farnesyl diphosphate metabolic process"/>
    <property type="evidence" value="ECO:0007669"/>
    <property type="project" value="InterPro"/>
</dbReference>
<protein>
    <recommendedName>
        <fullName evidence="4">squalene synthase</fullName>
        <ecNumber evidence="4">2.5.1.21</ecNumber>
    </recommendedName>
</protein>
<dbReference type="GO" id="GO:0006696">
    <property type="term" value="P:ergosterol biosynthetic process"/>
    <property type="evidence" value="ECO:0007669"/>
    <property type="project" value="TreeGrafter"/>
</dbReference>
<name>A0A397HYK9_9GLOM</name>
<dbReference type="NCBIfam" id="TIGR01559">
    <property type="entry name" value="squal_synth"/>
    <property type="match status" value="1"/>
</dbReference>
<evidence type="ECO:0000256" key="11">
    <source>
        <dbReference type="ARBA" id="ARBA00023098"/>
    </source>
</evidence>
<evidence type="ECO:0000256" key="5">
    <source>
        <dbReference type="ARBA" id="ARBA00022516"/>
    </source>
</evidence>
<evidence type="ECO:0000256" key="13">
    <source>
        <dbReference type="ARBA" id="ARBA00023166"/>
    </source>
</evidence>
<comment type="similarity">
    <text evidence="3">Belongs to the phytoene/squalene synthase family.</text>
</comment>
<organism evidence="15 16">
    <name type="scientific">Diversispora epigaea</name>
    <dbReference type="NCBI Taxonomy" id="1348612"/>
    <lineage>
        <taxon>Eukaryota</taxon>
        <taxon>Fungi</taxon>
        <taxon>Fungi incertae sedis</taxon>
        <taxon>Mucoromycota</taxon>
        <taxon>Glomeromycotina</taxon>
        <taxon>Glomeromycetes</taxon>
        <taxon>Diversisporales</taxon>
        <taxon>Diversisporaceae</taxon>
        <taxon>Diversispora</taxon>
    </lineage>
</organism>
<dbReference type="EC" id="2.5.1.21" evidence="4"/>
<dbReference type="PANTHER" id="PTHR11626:SF2">
    <property type="entry name" value="SQUALENE SYNTHASE"/>
    <property type="match status" value="1"/>
</dbReference>
<evidence type="ECO:0000256" key="6">
    <source>
        <dbReference type="ARBA" id="ARBA00022679"/>
    </source>
</evidence>
<dbReference type="GO" id="GO:0005789">
    <property type="term" value="C:endoplasmic reticulum membrane"/>
    <property type="evidence" value="ECO:0007669"/>
    <property type="project" value="TreeGrafter"/>
</dbReference>
<dbReference type="GO" id="GO:0051996">
    <property type="term" value="F:squalene synthase [NAD(P)H] activity"/>
    <property type="evidence" value="ECO:0007669"/>
    <property type="project" value="UniProtKB-EC"/>
</dbReference>
<evidence type="ECO:0000256" key="1">
    <source>
        <dbReference type="ARBA" id="ARBA00001946"/>
    </source>
</evidence>
<keyword evidence="16" id="KW-1185">Reference proteome</keyword>
<keyword evidence="11" id="KW-0443">Lipid metabolism</keyword>
<evidence type="ECO:0000313" key="15">
    <source>
        <dbReference type="EMBL" id="RHZ68379.1"/>
    </source>
</evidence>